<evidence type="ECO:0000313" key="2">
    <source>
        <dbReference type="EMBL" id="CAI8008662.1"/>
    </source>
</evidence>
<comment type="caution">
    <text evidence="2">The sequence shown here is derived from an EMBL/GenBank/DDBJ whole genome shotgun (WGS) entry which is preliminary data.</text>
</comment>
<sequence>MWMCLESRWTDATIEATLLGLLSRCLREKKELASRAIGERVQVARSGFSFYKGVERLGSIMEKCRSHFNSSDVVMSVSDAERLLATLHELRDLVEQATGSVHTQGKQLVDFLATVTPITSSPTPTRRELYGSHSPLPDTRSVASSDSGDTSDLDNGIRRPAPKRIRSSDDLINSPTTAGGSMGNEEGDDVVEEAGHQQGDSPRLLVTPRKTRPGLKSYKSSTVSLALSPDQIMIETQLYKVDQQLQGLLVLWEHRRGQLDTSRRVIEFKEAVPEVTAWLETRGTDMLKNKNNFGRSKEECLFSY</sequence>
<feature type="region of interest" description="Disordered" evidence="1">
    <location>
        <begin position="117"/>
        <end position="212"/>
    </location>
</feature>
<evidence type="ECO:0000313" key="3">
    <source>
        <dbReference type="Proteomes" id="UP001174909"/>
    </source>
</evidence>
<reference evidence="2" key="1">
    <citation type="submission" date="2023-03" db="EMBL/GenBank/DDBJ databases">
        <authorList>
            <person name="Steffen K."/>
            <person name="Cardenas P."/>
        </authorList>
    </citation>
    <scope>NUCLEOTIDE SEQUENCE</scope>
</reference>
<keyword evidence="3" id="KW-1185">Reference proteome</keyword>
<feature type="compositionally biased region" description="Polar residues" evidence="1">
    <location>
        <begin position="141"/>
        <end position="150"/>
    </location>
</feature>
<dbReference type="Proteomes" id="UP001174909">
    <property type="component" value="Unassembled WGS sequence"/>
</dbReference>
<name>A0AA35RCY3_GEOBA</name>
<gene>
    <name evidence="2" type="ORF">GBAR_LOCUS5926</name>
</gene>
<proteinExistence type="predicted"/>
<evidence type="ECO:0000256" key="1">
    <source>
        <dbReference type="SAM" id="MobiDB-lite"/>
    </source>
</evidence>
<accession>A0AA35RCY3</accession>
<dbReference type="SUPFAM" id="SSF46966">
    <property type="entry name" value="Spectrin repeat"/>
    <property type="match status" value="1"/>
</dbReference>
<feature type="compositionally biased region" description="Polar residues" evidence="1">
    <location>
        <begin position="170"/>
        <end position="179"/>
    </location>
</feature>
<dbReference type="AlphaFoldDB" id="A0AA35RCY3"/>
<protein>
    <submittedName>
        <fullName evidence="2">Uncharacterized protein</fullName>
    </submittedName>
</protein>
<dbReference type="Gene3D" id="1.20.58.60">
    <property type="match status" value="1"/>
</dbReference>
<dbReference type="EMBL" id="CASHTH010000885">
    <property type="protein sequence ID" value="CAI8008662.1"/>
    <property type="molecule type" value="Genomic_DNA"/>
</dbReference>
<organism evidence="2 3">
    <name type="scientific">Geodia barretti</name>
    <name type="common">Barrett's horny sponge</name>
    <dbReference type="NCBI Taxonomy" id="519541"/>
    <lineage>
        <taxon>Eukaryota</taxon>
        <taxon>Metazoa</taxon>
        <taxon>Porifera</taxon>
        <taxon>Demospongiae</taxon>
        <taxon>Heteroscleromorpha</taxon>
        <taxon>Tetractinellida</taxon>
        <taxon>Astrophorina</taxon>
        <taxon>Geodiidae</taxon>
        <taxon>Geodia</taxon>
    </lineage>
</organism>